<dbReference type="InterPro" id="IPR013083">
    <property type="entry name" value="Znf_RING/FYVE/PHD"/>
</dbReference>
<dbReference type="Proteomes" id="UP000267606">
    <property type="component" value="Unassembled WGS sequence"/>
</dbReference>
<organism evidence="7">
    <name type="scientific">Onchocerca flexuosa</name>
    <dbReference type="NCBI Taxonomy" id="387005"/>
    <lineage>
        <taxon>Eukaryota</taxon>
        <taxon>Metazoa</taxon>
        <taxon>Ecdysozoa</taxon>
        <taxon>Nematoda</taxon>
        <taxon>Chromadorea</taxon>
        <taxon>Rhabditida</taxon>
        <taxon>Spirurina</taxon>
        <taxon>Spiruromorpha</taxon>
        <taxon>Filarioidea</taxon>
        <taxon>Onchocercidae</taxon>
        <taxon>Onchocerca</taxon>
    </lineage>
</organism>
<reference evidence="7" key="1">
    <citation type="submission" date="2016-06" db="UniProtKB">
        <authorList>
            <consortium name="WormBaseParasite"/>
        </authorList>
    </citation>
    <scope>IDENTIFICATION</scope>
</reference>
<evidence type="ECO:0000313" key="6">
    <source>
        <dbReference type="Proteomes" id="UP000267606"/>
    </source>
</evidence>
<dbReference type="PANTHER" id="PTHR13793">
    <property type="entry name" value="PHD FINGER PROTEINS"/>
    <property type="match status" value="1"/>
</dbReference>
<dbReference type="GO" id="GO:0008270">
    <property type="term" value="F:zinc ion binding"/>
    <property type="evidence" value="ECO:0007669"/>
    <property type="project" value="UniProtKB-KW"/>
</dbReference>
<feature type="domain" description="PHD-type" evidence="4">
    <location>
        <begin position="8"/>
        <end position="116"/>
    </location>
</feature>
<reference evidence="5 6" key="2">
    <citation type="submission" date="2018-11" db="EMBL/GenBank/DDBJ databases">
        <authorList>
            <consortium name="Pathogen Informatics"/>
        </authorList>
    </citation>
    <scope>NUCLEOTIDE SEQUENCE [LARGE SCALE GENOMIC DNA]</scope>
</reference>
<dbReference type="InterPro" id="IPR050701">
    <property type="entry name" value="Histone_Mod_Regulator"/>
</dbReference>
<dbReference type="WBParaSite" id="OFLC_0000865201-mRNA-1">
    <property type="protein sequence ID" value="OFLC_0000865201-mRNA-1"/>
    <property type="gene ID" value="OFLC_0000865201"/>
</dbReference>
<dbReference type="PANTHER" id="PTHR13793:SF143">
    <property type="entry name" value="PHD-TYPE DOMAIN-CONTAINING PROTEIN"/>
    <property type="match status" value="1"/>
</dbReference>
<evidence type="ECO:0000259" key="4">
    <source>
        <dbReference type="PROSITE" id="PS51805"/>
    </source>
</evidence>
<evidence type="ECO:0000256" key="1">
    <source>
        <dbReference type="ARBA" id="ARBA00022723"/>
    </source>
</evidence>
<keyword evidence="6" id="KW-1185">Reference proteome</keyword>
<dbReference type="EMBL" id="UZAJ01009962">
    <property type="protein sequence ID" value="VDO56737.1"/>
    <property type="molecule type" value="Genomic_DNA"/>
</dbReference>
<name>A0A183HME1_9BILA</name>
<evidence type="ECO:0000256" key="3">
    <source>
        <dbReference type="ARBA" id="ARBA00022833"/>
    </source>
</evidence>
<dbReference type="GO" id="GO:0006357">
    <property type="term" value="P:regulation of transcription by RNA polymerase II"/>
    <property type="evidence" value="ECO:0007669"/>
    <property type="project" value="TreeGrafter"/>
</dbReference>
<evidence type="ECO:0000256" key="2">
    <source>
        <dbReference type="ARBA" id="ARBA00022771"/>
    </source>
</evidence>
<dbReference type="Gene3D" id="3.30.40.10">
    <property type="entry name" value="Zinc/RING finger domain, C3HC4 (zinc finger)"/>
    <property type="match status" value="1"/>
</dbReference>
<proteinExistence type="predicted"/>
<accession>A0A183HME1</accession>
<keyword evidence="3" id="KW-0862">Zinc</keyword>
<dbReference type="PROSITE" id="PS51805">
    <property type="entry name" value="EPHD"/>
    <property type="match status" value="1"/>
</dbReference>
<keyword evidence="2" id="KW-0863">Zinc-finger</keyword>
<dbReference type="STRING" id="387005.A0A183HME1"/>
<protein>
    <submittedName>
        <fullName evidence="7">PHD-type domain-containing protein</fullName>
    </submittedName>
</protein>
<dbReference type="InterPro" id="IPR034732">
    <property type="entry name" value="EPHD"/>
</dbReference>
<keyword evidence="1" id="KW-0479">Metal-binding</keyword>
<evidence type="ECO:0000313" key="5">
    <source>
        <dbReference type="EMBL" id="VDO56737.1"/>
    </source>
</evidence>
<dbReference type="Pfam" id="PF13832">
    <property type="entry name" value="zf-HC5HC2H_2"/>
    <property type="match status" value="1"/>
</dbReference>
<sequence>MKINLRAVPKCVLCPLTGGAMKCTKDGNTWAHVVCALWIYEVRFEDVVHREPIANINDIPYGRWMLRCSVCGTKLGACIQCSVETCTTAFHVCCALRSGQLEEMERIFFLYVTVEDIAGILSLSEDVVSDIYEYWKLRRIDNGYKALLSDKSEIERQ</sequence>
<gene>
    <name evidence="5" type="ORF">OFLC_LOCUS8652</name>
</gene>
<dbReference type="AlphaFoldDB" id="A0A183HME1"/>
<evidence type="ECO:0000313" key="7">
    <source>
        <dbReference type="WBParaSite" id="OFLC_0000865201-mRNA-1"/>
    </source>
</evidence>